<sequence>EECTDPTATGSAAACKKQRTAHTLNETRQAAELNRGLMAHSRPIPPDFLPHALRWPLLSKKHICSCPAAAVAQTDLCCPSAQCAAETTKPVHDDDDAGNSRNQSMAKCPVIALVNHVKGNQRDTQHREEISDSRVCQAAVIQHANTFTHFLKGKLKDV</sequence>
<evidence type="ECO:0000256" key="1">
    <source>
        <dbReference type="SAM" id="MobiDB-lite"/>
    </source>
</evidence>
<feature type="region of interest" description="Disordered" evidence="1">
    <location>
        <begin position="1"/>
        <end position="21"/>
    </location>
</feature>
<proteinExistence type="predicted"/>
<evidence type="ECO:0000313" key="3">
    <source>
        <dbReference type="Proteomes" id="UP001434883"/>
    </source>
</evidence>
<name>A0ABV0RNB6_9TELE</name>
<evidence type="ECO:0000313" key="2">
    <source>
        <dbReference type="EMBL" id="MEQ2209671.1"/>
    </source>
</evidence>
<dbReference type="EMBL" id="JAHRIN010051644">
    <property type="protein sequence ID" value="MEQ2209671.1"/>
    <property type="molecule type" value="Genomic_DNA"/>
</dbReference>
<organism evidence="2 3">
    <name type="scientific">Xenoophorus captivus</name>
    <dbReference type="NCBI Taxonomy" id="1517983"/>
    <lineage>
        <taxon>Eukaryota</taxon>
        <taxon>Metazoa</taxon>
        <taxon>Chordata</taxon>
        <taxon>Craniata</taxon>
        <taxon>Vertebrata</taxon>
        <taxon>Euteleostomi</taxon>
        <taxon>Actinopterygii</taxon>
        <taxon>Neopterygii</taxon>
        <taxon>Teleostei</taxon>
        <taxon>Neoteleostei</taxon>
        <taxon>Acanthomorphata</taxon>
        <taxon>Ovalentaria</taxon>
        <taxon>Atherinomorphae</taxon>
        <taxon>Cyprinodontiformes</taxon>
        <taxon>Goodeidae</taxon>
        <taxon>Xenoophorus</taxon>
    </lineage>
</organism>
<reference evidence="2 3" key="1">
    <citation type="submission" date="2021-06" db="EMBL/GenBank/DDBJ databases">
        <authorList>
            <person name="Palmer J.M."/>
        </authorList>
    </citation>
    <scope>NUCLEOTIDE SEQUENCE [LARGE SCALE GENOMIC DNA]</scope>
    <source>
        <strain evidence="2 3">XC_2019</strain>
        <tissue evidence="2">Muscle</tissue>
    </source>
</reference>
<gene>
    <name evidence="2" type="ORF">XENOCAPTIV_002310</name>
</gene>
<keyword evidence="3" id="KW-1185">Reference proteome</keyword>
<comment type="caution">
    <text evidence="2">The sequence shown here is derived from an EMBL/GenBank/DDBJ whole genome shotgun (WGS) entry which is preliminary data.</text>
</comment>
<feature type="compositionally biased region" description="Polar residues" evidence="1">
    <location>
        <begin position="1"/>
        <end position="10"/>
    </location>
</feature>
<protein>
    <submittedName>
        <fullName evidence="2">Uncharacterized protein</fullName>
    </submittedName>
</protein>
<feature type="non-terminal residue" evidence="2">
    <location>
        <position position="1"/>
    </location>
</feature>
<accession>A0ABV0RNB6</accession>
<dbReference type="Proteomes" id="UP001434883">
    <property type="component" value="Unassembled WGS sequence"/>
</dbReference>